<evidence type="ECO:0000259" key="6">
    <source>
        <dbReference type="Pfam" id="PF00673"/>
    </source>
</evidence>
<dbReference type="GO" id="GO:0005840">
    <property type="term" value="C:ribosome"/>
    <property type="evidence" value="ECO:0007669"/>
    <property type="project" value="UniProtKB-KW"/>
</dbReference>
<dbReference type="AlphaFoldDB" id="A0A0X8HSF2"/>
<evidence type="ECO:0000259" key="5">
    <source>
        <dbReference type="Pfam" id="PF00281"/>
    </source>
</evidence>
<dbReference type="Pfam" id="PF00673">
    <property type="entry name" value="Ribosomal_L5_C"/>
    <property type="match status" value="1"/>
</dbReference>
<name>A0A0X8HSF2_9SACH</name>
<gene>
    <name evidence="7" type="ORF">AW171_hschr52926</name>
</gene>
<dbReference type="SUPFAM" id="SSF55282">
    <property type="entry name" value="RL5-like"/>
    <property type="match status" value="1"/>
</dbReference>
<dbReference type="InterPro" id="IPR002132">
    <property type="entry name" value="Ribosomal_uL5"/>
</dbReference>
<dbReference type="InterPro" id="IPR031309">
    <property type="entry name" value="Ribosomal_uL5_C"/>
</dbReference>
<comment type="similarity">
    <text evidence="1">Belongs to the universal ribosomal protein uL5 family.</text>
</comment>
<dbReference type="Proteomes" id="UP000243052">
    <property type="component" value="Chromosome v"/>
</dbReference>
<sequence>MQASRRGFYTSTNLQKAACSVVKPVHHLVKIDKSKLSPRFPELNFKTNDIRSPSFRPTATHQDRVREHYYNTVQSDLLLMNYSHRAETVIGLKNRPWDGSSPYHLNRPPKKPQWSKTELPDIKPITWRNIPDIESVVLNCYIPKSNENQLLPIAIALQLQQITGCKPEYLYSKMDIPSWKVRKGMRMGAKVELKGRPMSQFMSTLTEIVLPRIRAYKGIPSSSGNRLGVISFGLTPQDVAFFPELDLNQEAWPMTFGMHININTTARTDPQAKTLLSGFGFPICKK</sequence>
<keyword evidence="8" id="KW-1185">Reference proteome</keyword>
<dbReference type="GO" id="GO:1990904">
    <property type="term" value="C:ribonucleoprotein complex"/>
    <property type="evidence" value="ECO:0007669"/>
    <property type="project" value="UniProtKB-KW"/>
</dbReference>
<dbReference type="OrthoDB" id="539541at2759"/>
<evidence type="ECO:0000256" key="1">
    <source>
        <dbReference type="ARBA" id="ARBA00008553"/>
    </source>
</evidence>
<dbReference type="PANTHER" id="PTHR11994">
    <property type="entry name" value="60S RIBOSOMAL PROTEIN L11-RELATED"/>
    <property type="match status" value="1"/>
</dbReference>
<dbReference type="GeneID" id="28724269"/>
<reference evidence="7 8" key="1">
    <citation type="submission" date="2016-01" db="EMBL/GenBank/DDBJ databases">
        <title>Genome sequence of the yeast Holleya sinecauda.</title>
        <authorList>
            <person name="Dietrich F.S."/>
        </authorList>
    </citation>
    <scope>NUCLEOTIDE SEQUENCE [LARGE SCALE GENOMIC DNA]</scope>
    <source>
        <strain evidence="7 8">ATCC 58844</strain>
    </source>
</reference>
<keyword evidence="2" id="KW-0689">Ribosomal protein</keyword>
<accession>A0A0X8HSF2</accession>
<evidence type="ECO:0000256" key="4">
    <source>
        <dbReference type="ARBA" id="ARBA00040368"/>
    </source>
</evidence>
<dbReference type="GO" id="GO:0006412">
    <property type="term" value="P:translation"/>
    <property type="evidence" value="ECO:0007669"/>
    <property type="project" value="InterPro"/>
</dbReference>
<evidence type="ECO:0000256" key="2">
    <source>
        <dbReference type="ARBA" id="ARBA00022980"/>
    </source>
</evidence>
<keyword evidence="3" id="KW-0687">Ribonucleoprotein</keyword>
<dbReference type="Pfam" id="PF00281">
    <property type="entry name" value="Ribosomal_L5"/>
    <property type="match status" value="1"/>
</dbReference>
<dbReference type="InterPro" id="IPR022803">
    <property type="entry name" value="Ribosomal_uL5_dom_sf"/>
</dbReference>
<protein>
    <recommendedName>
        <fullName evidence="4">Large ribosomal subunit protein uL5m</fullName>
    </recommendedName>
</protein>
<dbReference type="GO" id="GO:0003735">
    <property type="term" value="F:structural constituent of ribosome"/>
    <property type="evidence" value="ECO:0007669"/>
    <property type="project" value="InterPro"/>
</dbReference>
<feature type="domain" description="Large ribosomal subunit protein uL5 C-terminal" evidence="6">
    <location>
        <begin position="187"/>
        <end position="282"/>
    </location>
</feature>
<proteinExistence type="inferred from homology"/>
<evidence type="ECO:0000256" key="3">
    <source>
        <dbReference type="ARBA" id="ARBA00023274"/>
    </source>
</evidence>
<dbReference type="RefSeq" id="XP_017987992.1">
    <property type="nucleotide sequence ID" value="XM_018132727.1"/>
</dbReference>
<dbReference type="InterPro" id="IPR031310">
    <property type="entry name" value="Ribosomal_uL5_N"/>
</dbReference>
<feature type="domain" description="Large ribosomal subunit protein uL5 N-terminal" evidence="5">
    <location>
        <begin position="129"/>
        <end position="182"/>
    </location>
</feature>
<evidence type="ECO:0000313" key="8">
    <source>
        <dbReference type="Proteomes" id="UP000243052"/>
    </source>
</evidence>
<evidence type="ECO:0000313" key="7">
    <source>
        <dbReference type="EMBL" id="AMD20996.1"/>
    </source>
</evidence>
<dbReference type="Gene3D" id="3.30.1440.10">
    <property type="match status" value="1"/>
</dbReference>
<organism evidence="7 8">
    <name type="scientific">Eremothecium sinecaudum</name>
    <dbReference type="NCBI Taxonomy" id="45286"/>
    <lineage>
        <taxon>Eukaryota</taxon>
        <taxon>Fungi</taxon>
        <taxon>Dikarya</taxon>
        <taxon>Ascomycota</taxon>
        <taxon>Saccharomycotina</taxon>
        <taxon>Saccharomycetes</taxon>
        <taxon>Saccharomycetales</taxon>
        <taxon>Saccharomycetaceae</taxon>
        <taxon>Eremothecium</taxon>
    </lineage>
</organism>
<dbReference type="STRING" id="45286.A0A0X8HSF2"/>
<dbReference type="EMBL" id="CP014245">
    <property type="protein sequence ID" value="AMD20996.1"/>
    <property type="molecule type" value="Genomic_DNA"/>
</dbReference>
<dbReference type="FunFam" id="3.30.1440.10:FF:000001">
    <property type="entry name" value="50S ribosomal protein L5"/>
    <property type="match status" value="1"/>
</dbReference>